<evidence type="ECO:0000313" key="3">
    <source>
        <dbReference type="Proteomes" id="UP000218113"/>
    </source>
</evidence>
<evidence type="ECO:0000256" key="1">
    <source>
        <dbReference type="SAM" id="Phobius"/>
    </source>
</evidence>
<dbReference type="EMBL" id="NVSR01000001">
    <property type="protein sequence ID" value="PCI30913.1"/>
    <property type="molecule type" value="Genomic_DNA"/>
</dbReference>
<comment type="caution">
    <text evidence="2">The sequence shown here is derived from an EMBL/GenBank/DDBJ whole genome shotgun (WGS) entry which is preliminary data.</text>
</comment>
<feature type="transmembrane region" description="Helical" evidence="1">
    <location>
        <begin position="36"/>
        <end position="55"/>
    </location>
</feature>
<dbReference type="Proteomes" id="UP000218113">
    <property type="component" value="Unassembled WGS sequence"/>
</dbReference>
<keyword evidence="1" id="KW-0472">Membrane</keyword>
<sequence>MKKILLLLAVFSAAVFGSTNPLDVMGATVLDEAESVVLPILIFWVLVFGAVMAFAMKTWMPIIFAIVVVVIFAMAPNLAVGFTDFFGTSTNLTATMPTPTP</sequence>
<gene>
    <name evidence="2" type="ORF">COB67_00215</name>
</gene>
<protein>
    <submittedName>
        <fullName evidence="2">Uncharacterized protein</fullName>
    </submittedName>
</protein>
<keyword evidence="1" id="KW-1133">Transmembrane helix</keyword>
<evidence type="ECO:0000313" key="2">
    <source>
        <dbReference type="EMBL" id="PCI30913.1"/>
    </source>
</evidence>
<accession>A0A2A4TBL4</accession>
<proteinExistence type="predicted"/>
<feature type="transmembrane region" description="Helical" evidence="1">
    <location>
        <begin position="62"/>
        <end position="82"/>
    </location>
</feature>
<dbReference type="AlphaFoldDB" id="A0A2A4TBL4"/>
<reference evidence="3" key="1">
    <citation type="submission" date="2017-08" db="EMBL/GenBank/DDBJ databases">
        <title>A dynamic microbial community with high functional redundancy inhabits the cold, oxic subseafloor aquifer.</title>
        <authorList>
            <person name="Tully B.J."/>
            <person name="Wheat C.G."/>
            <person name="Glazer B.T."/>
            <person name="Huber J.A."/>
        </authorList>
    </citation>
    <scope>NUCLEOTIDE SEQUENCE [LARGE SCALE GENOMIC DNA]</scope>
</reference>
<keyword evidence="1" id="KW-0812">Transmembrane</keyword>
<name>A0A2A4TBL4_9DELT</name>
<organism evidence="2 3">
    <name type="scientific">SAR324 cluster bacterium</name>
    <dbReference type="NCBI Taxonomy" id="2024889"/>
    <lineage>
        <taxon>Bacteria</taxon>
        <taxon>Deltaproteobacteria</taxon>
        <taxon>SAR324 cluster</taxon>
    </lineage>
</organism>